<protein>
    <recommendedName>
        <fullName evidence="4">Pentacotripeptide-repeat region of PRORP domain-containing protein</fullName>
    </recommendedName>
</protein>
<dbReference type="AlphaFoldDB" id="A0A0G4GT86"/>
<feature type="chain" id="PRO_5005190962" description="Pentacotripeptide-repeat region of PRORP domain-containing protein" evidence="2">
    <location>
        <begin position="24"/>
        <end position="454"/>
    </location>
</feature>
<evidence type="ECO:0008006" key="4">
    <source>
        <dbReference type="Google" id="ProtNLM"/>
    </source>
</evidence>
<evidence type="ECO:0000313" key="3">
    <source>
        <dbReference type="EMBL" id="CEM33877.1"/>
    </source>
</evidence>
<name>A0A0G4GT86_9ALVE</name>
<dbReference type="InterPro" id="IPR011990">
    <property type="entry name" value="TPR-like_helical_dom_sf"/>
</dbReference>
<feature type="signal peptide" evidence="2">
    <location>
        <begin position="1"/>
        <end position="23"/>
    </location>
</feature>
<sequence length="454" mass="51639">MTRRFAPLLLVGVALSSLGVSLSFRVSRGFQVQRGRHAEVERQNPGLSRRHASTGDEMMSIADLVAPTGDDFSRRNFSEIFTNLKEKGTPEAVKNFTDMIHRPNWNRWRKCTLTDAQLIEHAKPTAETLARQTSLNSEALLGHSALITKFEEARNQHQNNAIGLWEDAMEQYRHELEIHGRLDVWTCGTLLQHLANANGGTRLEDVFEIWREVAADTSSEYWPYAKAFEALANARDSSITLLDFFEEEMRRNQVKPSQVLYTEYIKAALNLRNSEGLERARDVLVRLLSEGKRPEMTVIELIGEACREIPGLLKYSTVYSFFSAARKAVLPLLIQRKKDAEDPSFVPPLGQRTISLEQQLCDRVFAPFLRYFASPSEQDDEPIEEIVRRTTIALSVKKRMEEMGMKPGKAEYKLLIEICKASTRLDEGTELLEESEKLYGPFDDEAPEGEQLTV</sequence>
<organism evidence="3">
    <name type="scientific">Chromera velia CCMP2878</name>
    <dbReference type="NCBI Taxonomy" id="1169474"/>
    <lineage>
        <taxon>Eukaryota</taxon>
        <taxon>Sar</taxon>
        <taxon>Alveolata</taxon>
        <taxon>Colpodellida</taxon>
        <taxon>Chromeraceae</taxon>
        <taxon>Chromera</taxon>
    </lineage>
</organism>
<keyword evidence="2" id="KW-0732">Signal</keyword>
<reference evidence="3" key="1">
    <citation type="submission" date="2014-11" db="EMBL/GenBank/DDBJ databases">
        <authorList>
            <person name="Otto D Thomas"/>
            <person name="Naeem Raeece"/>
        </authorList>
    </citation>
    <scope>NUCLEOTIDE SEQUENCE</scope>
</reference>
<dbReference type="EMBL" id="CDMZ01001525">
    <property type="protein sequence ID" value="CEM33877.1"/>
    <property type="molecule type" value="Genomic_DNA"/>
</dbReference>
<gene>
    <name evidence="3" type="ORF">Cvel_23275</name>
</gene>
<dbReference type="VEuPathDB" id="CryptoDB:Cvel_23275"/>
<accession>A0A0G4GT86</accession>
<evidence type="ECO:0000256" key="2">
    <source>
        <dbReference type="SAM" id="SignalP"/>
    </source>
</evidence>
<proteinExistence type="predicted"/>
<dbReference type="Gene3D" id="1.25.40.10">
    <property type="entry name" value="Tetratricopeptide repeat domain"/>
    <property type="match status" value="1"/>
</dbReference>
<dbReference type="PhylomeDB" id="A0A0G4GT86"/>
<evidence type="ECO:0000256" key="1">
    <source>
        <dbReference type="SAM" id="MobiDB-lite"/>
    </source>
</evidence>
<feature type="region of interest" description="Disordered" evidence="1">
    <location>
        <begin position="433"/>
        <end position="454"/>
    </location>
</feature>